<evidence type="ECO:0000256" key="1">
    <source>
        <dbReference type="ARBA" id="ARBA00023172"/>
    </source>
</evidence>
<evidence type="ECO:0000313" key="3">
    <source>
        <dbReference type="Proteomes" id="UP000320300"/>
    </source>
</evidence>
<dbReference type="Proteomes" id="UP000320300">
    <property type="component" value="Unassembled WGS sequence"/>
</dbReference>
<dbReference type="GO" id="GO:0003677">
    <property type="term" value="F:DNA binding"/>
    <property type="evidence" value="ECO:0007669"/>
    <property type="project" value="InterPro"/>
</dbReference>
<evidence type="ECO:0008006" key="4">
    <source>
        <dbReference type="Google" id="ProtNLM"/>
    </source>
</evidence>
<evidence type="ECO:0000313" key="2">
    <source>
        <dbReference type="EMBL" id="SMO55455.1"/>
    </source>
</evidence>
<dbReference type="Gene3D" id="1.10.443.10">
    <property type="entry name" value="Intergrase catalytic core"/>
    <property type="match status" value="1"/>
</dbReference>
<dbReference type="SUPFAM" id="SSF56349">
    <property type="entry name" value="DNA breaking-rejoining enzymes"/>
    <property type="match status" value="1"/>
</dbReference>
<organism evidence="2 3">
    <name type="scientific">Pedobacter westerhofensis</name>
    <dbReference type="NCBI Taxonomy" id="425512"/>
    <lineage>
        <taxon>Bacteria</taxon>
        <taxon>Pseudomonadati</taxon>
        <taxon>Bacteroidota</taxon>
        <taxon>Sphingobacteriia</taxon>
        <taxon>Sphingobacteriales</taxon>
        <taxon>Sphingobacteriaceae</taxon>
        <taxon>Pedobacter</taxon>
    </lineage>
</organism>
<sequence length="90" mass="10281">MGQVRQSVITEWLKEKDLRTVQYMAGHRYVSSTERYKTNDLEDLKDALQKFHPLRSSSPPHNPQGLKNPAQPEAGFPLCFLALPRGPCCR</sequence>
<dbReference type="AlphaFoldDB" id="A0A521C7V7"/>
<dbReference type="RefSeq" id="WP_185960409.1">
    <property type="nucleotide sequence ID" value="NZ_CBCSJO010000004.1"/>
</dbReference>
<protein>
    <recommendedName>
        <fullName evidence="4">Phage integrase family protein</fullName>
    </recommendedName>
</protein>
<accession>A0A521C7V7</accession>
<gene>
    <name evidence="2" type="ORF">SAMN06265348_103289</name>
</gene>
<dbReference type="InterPro" id="IPR011010">
    <property type="entry name" value="DNA_brk_join_enz"/>
</dbReference>
<keyword evidence="3" id="KW-1185">Reference proteome</keyword>
<name>A0A521C7V7_9SPHI</name>
<dbReference type="InterPro" id="IPR013762">
    <property type="entry name" value="Integrase-like_cat_sf"/>
</dbReference>
<dbReference type="GO" id="GO:0006310">
    <property type="term" value="P:DNA recombination"/>
    <property type="evidence" value="ECO:0007669"/>
    <property type="project" value="UniProtKB-KW"/>
</dbReference>
<keyword evidence="1" id="KW-0233">DNA recombination</keyword>
<reference evidence="2 3" key="1">
    <citation type="submission" date="2017-05" db="EMBL/GenBank/DDBJ databases">
        <authorList>
            <person name="Varghese N."/>
            <person name="Submissions S."/>
        </authorList>
    </citation>
    <scope>NUCLEOTIDE SEQUENCE [LARGE SCALE GENOMIC DNA]</scope>
    <source>
        <strain evidence="2 3">DSM 19036</strain>
    </source>
</reference>
<dbReference type="EMBL" id="FXTN01000003">
    <property type="protein sequence ID" value="SMO55455.1"/>
    <property type="molecule type" value="Genomic_DNA"/>
</dbReference>
<dbReference type="GO" id="GO:0015074">
    <property type="term" value="P:DNA integration"/>
    <property type="evidence" value="ECO:0007669"/>
    <property type="project" value="InterPro"/>
</dbReference>
<proteinExistence type="predicted"/>